<sequence length="55" mass="6265">MSNKMAGEYDENGAGSLSGVDLFRKNCHVFAYAVPNYRHPHRHCFMRGKLVSDHL</sequence>
<organism evidence="1 2">
    <name type="scientific">Microbulbifer spongiae</name>
    <dbReference type="NCBI Taxonomy" id="2944933"/>
    <lineage>
        <taxon>Bacteria</taxon>
        <taxon>Pseudomonadati</taxon>
        <taxon>Pseudomonadota</taxon>
        <taxon>Gammaproteobacteria</taxon>
        <taxon>Cellvibrionales</taxon>
        <taxon>Microbulbiferaceae</taxon>
        <taxon>Microbulbifer</taxon>
    </lineage>
</organism>
<evidence type="ECO:0008006" key="3">
    <source>
        <dbReference type="Google" id="ProtNLM"/>
    </source>
</evidence>
<keyword evidence="2" id="KW-1185">Reference proteome</keyword>
<dbReference type="EMBL" id="CP098023">
    <property type="protein sequence ID" value="WKD50717.1"/>
    <property type="molecule type" value="Genomic_DNA"/>
</dbReference>
<dbReference type="Proteomes" id="UP001321520">
    <property type="component" value="Chromosome"/>
</dbReference>
<name>A0ABY9EEN8_9GAMM</name>
<gene>
    <name evidence="1" type="ORF">M8T91_04620</name>
</gene>
<evidence type="ECO:0000313" key="1">
    <source>
        <dbReference type="EMBL" id="WKD50717.1"/>
    </source>
</evidence>
<proteinExistence type="predicted"/>
<protein>
    <recommendedName>
        <fullName evidence="3">EF-hand domain-containing protein</fullName>
    </recommendedName>
</protein>
<accession>A0ABY9EEN8</accession>
<reference evidence="1 2" key="1">
    <citation type="submission" date="2022-05" db="EMBL/GenBank/DDBJ databases">
        <title>Microbulbifer sp. nov., isolated from sponge.</title>
        <authorList>
            <person name="Gao L."/>
        </authorList>
    </citation>
    <scope>NUCLEOTIDE SEQUENCE [LARGE SCALE GENOMIC DNA]</scope>
    <source>
        <strain evidence="1 2">MI-G</strain>
    </source>
</reference>
<dbReference type="RefSeq" id="WP_301417281.1">
    <property type="nucleotide sequence ID" value="NZ_CP098023.1"/>
</dbReference>
<evidence type="ECO:0000313" key="2">
    <source>
        <dbReference type="Proteomes" id="UP001321520"/>
    </source>
</evidence>